<sequence>MSDRIFYINSNMSSVPWESSATAMPPTPPPAPHYYHVLYQGCGETQMCWHGETYCLVGGYRVYGDAPMATPAKAKAEKPAPKKAPTATPTKAKAEKPAPRKAPKRRRPPTESDDDLGCSSPKIRHLNHGGRRLMTQQKHAG</sequence>
<keyword evidence="1" id="KW-1185">Reference proteome</keyword>
<dbReference type="RefSeq" id="XP_073911901.1">
    <property type="nucleotide sequence ID" value="XM_074055800.1"/>
</dbReference>
<evidence type="ECO:0000313" key="1">
    <source>
        <dbReference type="Proteomes" id="UP001732720"/>
    </source>
</evidence>
<reference evidence="2" key="1">
    <citation type="submission" date="2025-08" db="UniProtKB">
        <authorList>
            <consortium name="RefSeq"/>
        </authorList>
    </citation>
    <scope>IDENTIFICATION</scope>
</reference>
<accession>A0AC58L435</accession>
<name>A0AC58L435_CASCN</name>
<organism evidence="1 2">
    <name type="scientific">Castor canadensis</name>
    <name type="common">American beaver</name>
    <dbReference type="NCBI Taxonomy" id="51338"/>
    <lineage>
        <taxon>Eukaryota</taxon>
        <taxon>Metazoa</taxon>
        <taxon>Chordata</taxon>
        <taxon>Craniata</taxon>
        <taxon>Vertebrata</taxon>
        <taxon>Euteleostomi</taxon>
        <taxon>Mammalia</taxon>
        <taxon>Eutheria</taxon>
        <taxon>Euarchontoglires</taxon>
        <taxon>Glires</taxon>
        <taxon>Rodentia</taxon>
        <taxon>Castorimorpha</taxon>
        <taxon>Castoridae</taxon>
        <taxon>Castor</taxon>
    </lineage>
</organism>
<gene>
    <name evidence="2" type="primary">Dpep2nb</name>
</gene>
<protein>
    <submittedName>
        <fullName evidence="2">DPEP2 neighbor protein</fullName>
    </submittedName>
</protein>
<proteinExistence type="predicted"/>
<dbReference type="Proteomes" id="UP001732720">
    <property type="component" value="Chromosome 15"/>
</dbReference>
<evidence type="ECO:0000313" key="2">
    <source>
        <dbReference type="RefSeq" id="XP_073911901.1"/>
    </source>
</evidence>